<dbReference type="OrthoDB" id="348406at2759"/>
<feature type="compositionally biased region" description="Low complexity" evidence="1">
    <location>
        <begin position="1806"/>
        <end position="1818"/>
    </location>
</feature>
<feature type="compositionally biased region" description="Low complexity" evidence="1">
    <location>
        <begin position="3107"/>
        <end position="3119"/>
    </location>
</feature>
<dbReference type="InterPro" id="IPR019442">
    <property type="entry name" value="THADA/TRM732_DUF2428"/>
</dbReference>
<dbReference type="PANTHER" id="PTHR37471:SF1">
    <property type="entry name" value="AB HYDROLASE-1 DOMAIN-CONTAINING PROTEIN"/>
    <property type="match status" value="1"/>
</dbReference>
<feature type="compositionally biased region" description="Low complexity" evidence="1">
    <location>
        <begin position="2019"/>
        <end position="2038"/>
    </location>
</feature>
<feature type="region of interest" description="Disordered" evidence="1">
    <location>
        <begin position="3107"/>
        <end position="3136"/>
    </location>
</feature>
<feature type="region of interest" description="Disordered" evidence="1">
    <location>
        <begin position="3180"/>
        <end position="3206"/>
    </location>
</feature>
<feature type="domain" description="DUF2428" evidence="2">
    <location>
        <begin position="1810"/>
        <end position="1997"/>
    </location>
</feature>
<evidence type="ECO:0000313" key="4">
    <source>
        <dbReference type="Proteomes" id="UP000018050"/>
    </source>
</evidence>
<dbReference type="OMA" id="KGATECL"/>
<feature type="compositionally biased region" description="Low complexity" evidence="1">
    <location>
        <begin position="56"/>
        <end position="65"/>
    </location>
</feature>
<dbReference type="Pfam" id="PF10350">
    <property type="entry name" value="DUF2428"/>
    <property type="match status" value="1"/>
</dbReference>
<feature type="region of interest" description="Disordered" evidence="1">
    <location>
        <begin position="1435"/>
        <end position="1499"/>
    </location>
</feature>
<dbReference type="PANTHER" id="PTHR37471">
    <property type="entry name" value="UNNAMED PRODUCT"/>
    <property type="match status" value="1"/>
</dbReference>
<reference evidence="3" key="2">
    <citation type="submission" date="2013-10" db="EMBL/GenBank/DDBJ databases">
        <authorList>
            <person name="Aslett M."/>
        </authorList>
    </citation>
    <scope>NUCLEOTIDE SEQUENCE [LARGE SCALE GENOMIC DNA]</scope>
    <source>
        <strain evidence="3">Houghton</strain>
    </source>
</reference>
<organism evidence="3 4">
    <name type="scientific">Eimeria acervulina</name>
    <name type="common">Coccidian parasite</name>
    <dbReference type="NCBI Taxonomy" id="5801"/>
    <lineage>
        <taxon>Eukaryota</taxon>
        <taxon>Sar</taxon>
        <taxon>Alveolata</taxon>
        <taxon>Apicomplexa</taxon>
        <taxon>Conoidasida</taxon>
        <taxon>Coccidia</taxon>
        <taxon>Eucoccidiorida</taxon>
        <taxon>Eimeriorina</taxon>
        <taxon>Eimeriidae</taxon>
        <taxon>Eimeria</taxon>
    </lineage>
</organism>
<feature type="compositionally biased region" description="Basic and acidic residues" evidence="1">
    <location>
        <begin position="3197"/>
        <end position="3206"/>
    </location>
</feature>
<dbReference type="GeneID" id="25270443"/>
<evidence type="ECO:0000256" key="1">
    <source>
        <dbReference type="SAM" id="MobiDB-lite"/>
    </source>
</evidence>
<feature type="region of interest" description="Disordered" evidence="1">
    <location>
        <begin position="886"/>
        <end position="915"/>
    </location>
</feature>
<feature type="compositionally biased region" description="Low complexity" evidence="1">
    <location>
        <begin position="1439"/>
        <end position="1478"/>
    </location>
</feature>
<gene>
    <name evidence="3" type="ORF">EAH_00023730</name>
</gene>
<evidence type="ECO:0000259" key="2">
    <source>
        <dbReference type="Pfam" id="PF10350"/>
    </source>
</evidence>
<keyword evidence="4" id="KW-1185">Reference proteome</keyword>
<dbReference type="VEuPathDB" id="ToxoDB:EAH_00023730"/>
<feature type="region of interest" description="Disordered" evidence="1">
    <location>
        <begin position="56"/>
        <end position="75"/>
    </location>
</feature>
<evidence type="ECO:0000313" key="3">
    <source>
        <dbReference type="EMBL" id="CDI77368.1"/>
    </source>
</evidence>
<protein>
    <recommendedName>
        <fullName evidence="2">DUF2428 domain-containing protein</fullName>
    </recommendedName>
</protein>
<dbReference type="RefSeq" id="XP_013252264.1">
    <property type="nucleotide sequence ID" value="XM_013396810.1"/>
</dbReference>
<feature type="region of interest" description="Disordered" evidence="1">
    <location>
        <begin position="2006"/>
        <end position="2042"/>
    </location>
</feature>
<feature type="compositionally biased region" description="Low complexity" evidence="1">
    <location>
        <begin position="1486"/>
        <end position="1496"/>
    </location>
</feature>
<proteinExistence type="predicted"/>
<feature type="region of interest" description="Disordered" evidence="1">
    <location>
        <begin position="1769"/>
        <end position="1818"/>
    </location>
</feature>
<feature type="compositionally biased region" description="Low complexity" evidence="1">
    <location>
        <begin position="886"/>
        <end position="900"/>
    </location>
</feature>
<feature type="compositionally biased region" description="Low complexity" evidence="1">
    <location>
        <begin position="2142"/>
        <end position="2159"/>
    </location>
</feature>
<sequence>MEEPCAVEASGWTPLPRGDPLLYEVLQLLLHFVCSPDATPPPTSLAAAAAAPESAGAAAPVPAEEQLSSDQLAPRGSSVEVTQALNALFENAAAAAAAAGPAVPPGTASSNRQFDSQWVQKLWRAHFRQYLDPRCSSFASKSVAAAAAAAAAGADGFDSDLFTTQHLESLQGFAACLMQAAESVAKPLTAAKGAVASRPSAAASAASAAATSAMEAATATAGQQTRPSFETEDAHSKGILSPSHAVAAAAAYAQLCCLWLNQLMQQQLLLLMEHHQASGIEGRLQRIFRMLQRVLLFLSPLTAPIVDSNDNGHSISYNSNISYSSGSGKSQGGVATCSSALFCTCWRVPAQRLEQDPSEQQPQRLLLVQQATPASAVALCFARRFLRGFSYATWTAAAAAEGVRKQRTTALLRQFAAFTATEAPRNALLQSIRLQTQQQQVLLLQNDVSLLEGPLQLCVSTVLHSQAGSPPAAAAAAAGLSWGISSLGPQLWTLPCMQDLLFGCPVQQMPAQQQQQQVPVGLQHEERQQRGQYRIFWRLLEMLQQQQEIYASIPVASLFVQLLLDSRFWREELPEASGSPIEVPHCCRELLIGLLLELLAEQGQQQQRQAALQLLQCVQLAPSAATAGAAGAETLSKIFSRLRPLAKTALLRSLLVQQHEPAAKGSSGALKQEQQASEESTGGCCTLSSPEGQLQLLQLQLRCIDAVTEAEQELDDECKLLLLQLWLEQAPQGPLLQLLQQDEQQLKFVADEALRGWQHHRRSVQAAARSVWALLLQRCSEGVRVAAGSINSSSSSSNSCSSSNSSFDLLVTPYRRLFCLPTACRKALYQALAPLVHALGAARVLQLQPYLLQHLLSQLQNRSLRSAAMVALRALCEDLSKQDRQQQQQQRQLQQQQKQQQEGKGSTHPTRRGRTQQLCYVPSQTLRSFLMGPLQNALTGNSYTKCCSEIGLQKQQWQEEQQQQGPREYALLLPVQLPATADASPGEALDETMLPLLLRLEPSAAAPLLLCLREQRPLEAVEAAGATAAAVAEALTVEAGAATTAAAPPATDARLSGVALGDARSSFDGPGRPWSPSEAAVLAAARAAGLATWERTEGLQDDFSSCCSGKPNSSACSSRNSSSSCCYGCRSGGCGGSCCGAVTFVVRGCTSAAVPVCYRVSPGRLRQGLSSGQRRQRMRLLEALTLHAHSTAAPNCQELQLLLFAAGLQLRMGSAAERSQFVAAFERLLLRARNAFRVQLAAQTDATIQSLSRSGCCCCRPQQQHPDTCLVAFSPMQRENQQLKQQKQGAACGGAFGCFLLFLQRLHCRCLLSCYPGAPPDRVLICLALLRSLHSIWGLGALPQQHKKKSTVLQAAAAVNSISSSSASISTNGNQQQWAPEAGAEMGCAVGAALGWVAPAVRQQLLAMLPVVNGPAPRSLLLDLLQLLPNDSPAAATIPVPQHPQQLQQQKQQVQAQQQLQRAQRQEQQTHMQTQQRTETQEKQHQAQQPCQQPQQHTLLDPLEGIRRRVWGAVEMAVSIRQDYCAAGTLHLQLLLQQLFTGPAAATAAAAAAASACQHPAASAGSASLGGAHCELPAFVLQQQTIFCSALEEALLQLLPPALRVTAEAEAVAPLPLSTGSSGHGNGNLSSTSCCSCMWHSCGELLRVLCILTAAAEVRLTAVQRSPLALAEPQMGLHGILGLLEVCLVTIKPTLLQINCSNNSKTSRCRCKEATCAWRDWQQRVLLVLLSICRCLTSFVAAGDEDDTPQLPLLDTDAHAATAATATEARAAAASGQLEETANDQAPATAGFPSSSRSHPPHLHQPPRQQPEQKQQHQIQVDCRGHLVVCREDGEDTETQQQLLAFCSWRAVKGATECLTAFCKLVRFDQQPAAATAGESVTPPAIATTATPATAAARVGASRVAVGTGNRHDTEDLEDIQKQQAQQQMQQQSFLLLSAEEVAAVGSDLIEFLLACRHMGALEFLHDALAALCFKLSSFKGSPLQSLTRQWADEVLLLLLPSASEAEPDEQQKQRQRNARQQASERCAQQQEQQQQKPQEQRHPAAVFLGALGMPLRGAKGGALDFRLLLHVVSCLLPLAAGRLRPFFAGASDALSAQVHALNLLRSFVATSPELAACDVLPAAAAADDALRGCCSCNSRCNSADSGRSTSGYSSNSSSRTHKQQPTGTAGVPPEGPSDPSTFVAGEALATETLEPSVHPRSSRPMALAVAALAVSIQTVASADFPVRSAASSLQVAATKRLAGTDDETQRASSNPFEFCSGAALRTISGAGSGLLSIDFLSLASPQLRPLLAQALTPLVSTAINPTAHTSGNGRLQQNNPQRLHRIQKHQQQDRHELVDQANQREQQQHRLVIPQNAVLLVRGLAAQGPPGASEFISRLPVGLLPSTESARVQQQQQQQQEAAVAVLLLLTRTDHSSIAASDLPALETLLHNSPPNTILTQLREVAAVGAADGSISCNCCWCSSSSSRDARVMDGSGTAATAASLQLGARAPFGLGCEAAEDGKTSSWLLLLLRSLCCCLGSASFASRALAARALASYVLQRARTWGAASLVEALIAAAAGAAAGAAAATAATPEEAASLPDAVLSGAGVPRASSSTPASAFVRTAPADWMGRRLDANERSGLLLLVLEVLGRPDAANLVEEALGAEHGVQLSDKLRKLNWQLQKAAAATAVGEAICQRSAVERVLLLQVMRAVALVAPERYQEELWGRAAAASTAALGLLPDDKEIDAEESAAATATAKARGPSFISHVGLPVLQAVSLRLLVERHLRPRQPTAAADAAAAHLRSLGRVAVVIKGAVALSVHPQALESALLAVADLTRPLCTFRYEDLEFAQRLSEDSRFTKGFGSSLGHQAKADVLHAAEDVTGGLTTLWQLCWSILTNCLGIGSGSCEVISETTESKNSKAAAAAAGVAAPAAAAASTSNAAAAAWTRLGAALLRCSAAAACSSSSGTCSSEMNTVSICFEATENRWAGLWASAVLRCAQPAQEVAVRLRAAEDEDVAVRDAAAAAASAAAAGLLCRLRSATARPTAACGLVGAAPVRESNEQMEETLLLLAAAATPILSDEPHGLEAGTLSQLLLQVLSRTFPERDVWRLLWRQLRGGTISPSSISNNNSASTGFEEETATTEEQQPQQAGTIEQEKLFEEEPMNIYGDPLLAMQVAARLLLLLFLQQQQQQQQTARPQKTLQTGNVQAAEADTKGGKETKNRAFTGRDQAKGTKTGATVAAVRQAVVLASASAIYHKGAAVTAVQDLRGRVAAIRCTCWHCDSNSSCNAQTAPANAIPTTAARASALSAQDAALAPAEAIAVPPTPTAAAALRKSHANARTLWLRKAMKRAAAGVQALHAKLSSTASAGATEAQAGVRGAATWGPGAAALWVLHPTQEHLYLQAQQVLLSAWVSLVLWLDCGLSFEDANIRRLAIATETLMRHFATAVALGQNPQPLVVAAAGALYDILSCWAAAAAADAATAEAEAAAERKREDVSESVIEA</sequence>
<name>U6GDE2_EIMAC</name>
<feature type="region of interest" description="Disordered" evidence="1">
    <location>
        <begin position="2142"/>
        <end position="2183"/>
    </location>
</feature>
<reference evidence="3" key="1">
    <citation type="submission" date="2013-10" db="EMBL/GenBank/DDBJ databases">
        <title>Genomic analysis of the causative agents of coccidiosis in chickens.</title>
        <authorList>
            <person name="Reid A.J."/>
            <person name="Blake D."/>
            <person name="Billington K."/>
            <person name="Browne H."/>
            <person name="Dunn M."/>
            <person name="Hung S."/>
            <person name="Kawahara F."/>
            <person name="Miranda-Saavedra D."/>
            <person name="Mourier T."/>
            <person name="Nagra H."/>
            <person name="Otto T.D."/>
            <person name="Rawlings N."/>
            <person name="Sanchez A."/>
            <person name="Sanders M."/>
            <person name="Subramaniam C."/>
            <person name="Tay Y."/>
            <person name="Dear P."/>
            <person name="Doerig C."/>
            <person name="Gruber A."/>
            <person name="Parkinson J."/>
            <person name="Shirley M."/>
            <person name="Wan K.L."/>
            <person name="Berriman M."/>
            <person name="Tomley F."/>
            <person name="Pain A."/>
        </authorList>
    </citation>
    <scope>NUCLEOTIDE SEQUENCE [LARGE SCALE GENOMIC DNA]</scope>
    <source>
        <strain evidence="3">Houghton</strain>
    </source>
</reference>
<dbReference type="EMBL" id="HG670639">
    <property type="protein sequence ID" value="CDI77368.1"/>
    <property type="molecule type" value="Genomic_DNA"/>
</dbReference>
<feature type="compositionally biased region" description="Low complexity" evidence="1">
    <location>
        <begin position="3127"/>
        <end position="3136"/>
    </location>
</feature>
<accession>U6GDE2</accession>
<dbReference type="Proteomes" id="UP000018050">
    <property type="component" value="Unassembled WGS sequence"/>
</dbReference>